<dbReference type="GO" id="GO:0016491">
    <property type="term" value="F:oxidoreductase activity"/>
    <property type="evidence" value="ECO:0007669"/>
    <property type="project" value="UniProtKB-KW"/>
</dbReference>
<evidence type="ECO:0000313" key="3">
    <source>
        <dbReference type="EMBL" id="ODV59725.1"/>
    </source>
</evidence>
<dbReference type="STRING" id="1344418.A0A1D2VDL3"/>
<name>A0A1D2VDL3_9ASCO</name>
<dbReference type="AlphaFoldDB" id="A0A1D2VDL3"/>
<dbReference type="GeneID" id="30968737"/>
<sequence>MSSNPLQIVDFKQRDEHKIASELLDAAMNQGFLFIDGHDFSQDEVSHLFLISKHFFDLLLAEKTQIPIDEQNFGYSDLFGELLDEKSNNKRGDPKEAFNFANLNFESGLPSHDLPDFFTNDNDKMVFISNIIKKLYNVSIKILYYLALALNIDDSKGGKNWFIDRHRPDKKSGSVFRFLKYPSLKSIDSENLVRAGAHTDYGGLTLLFQQENQEGLQIFFSSSKKWESVPYIDSIYKNKSSAPPIIVNIADQLSYWTNGILKSTIHRVQFPIKSIEQNKDRYSIVFFSHPEDETALVPIPSDFVNQVKNRGASNSKEVLTAKQHLDRRLAATYGWKTY</sequence>
<keyword evidence="1" id="KW-0408">Iron</keyword>
<feature type="domain" description="Fe2OG dioxygenase" evidence="2">
    <location>
        <begin position="171"/>
        <end position="290"/>
    </location>
</feature>
<comment type="similarity">
    <text evidence="1">Belongs to the iron/ascorbate-dependent oxidoreductase family.</text>
</comment>
<feature type="non-terminal residue" evidence="3">
    <location>
        <position position="1"/>
    </location>
</feature>
<dbReference type="PANTHER" id="PTHR47990">
    <property type="entry name" value="2-OXOGLUTARATE (2OG) AND FE(II)-DEPENDENT OXYGENASE SUPERFAMILY PROTEIN-RELATED"/>
    <property type="match status" value="1"/>
</dbReference>
<organism evidence="3 4">
    <name type="scientific">Ascoidea rubescens DSM 1968</name>
    <dbReference type="NCBI Taxonomy" id="1344418"/>
    <lineage>
        <taxon>Eukaryota</taxon>
        <taxon>Fungi</taxon>
        <taxon>Dikarya</taxon>
        <taxon>Ascomycota</taxon>
        <taxon>Saccharomycotina</taxon>
        <taxon>Saccharomycetes</taxon>
        <taxon>Ascoideaceae</taxon>
        <taxon>Ascoidea</taxon>
    </lineage>
</organism>
<dbReference type="InterPro" id="IPR044861">
    <property type="entry name" value="IPNS-like_FE2OG_OXY"/>
</dbReference>
<dbReference type="PROSITE" id="PS51471">
    <property type="entry name" value="FE2OG_OXY"/>
    <property type="match status" value="1"/>
</dbReference>
<keyword evidence="4" id="KW-1185">Reference proteome</keyword>
<evidence type="ECO:0000259" key="2">
    <source>
        <dbReference type="PROSITE" id="PS51471"/>
    </source>
</evidence>
<dbReference type="InterPro" id="IPR050231">
    <property type="entry name" value="Iron_ascorbate_oxido_reductase"/>
</dbReference>
<dbReference type="Proteomes" id="UP000095038">
    <property type="component" value="Unassembled WGS sequence"/>
</dbReference>
<dbReference type="EMBL" id="KV454485">
    <property type="protein sequence ID" value="ODV59725.1"/>
    <property type="molecule type" value="Genomic_DNA"/>
</dbReference>
<dbReference type="Gene3D" id="2.60.120.330">
    <property type="entry name" value="B-lactam Antibiotic, Isopenicillin N Synthase, Chain"/>
    <property type="match status" value="1"/>
</dbReference>
<dbReference type="InterPro" id="IPR005123">
    <property type="entry name" value="Oxoglu/Fe-dep_dioxygenase_dom"/>
</dbReference>
<dbReference type="FunFam" id="2.60.120.330:FF:000051">
    <property type="entry name" value="Clavaminate synthase-like protein"/>
    <property type="match status" value="1"/>
</dbReference>
<protein>
    <submittedName>
        <fullName evidence="3">Clavaminate synthase-like protein</fullName>
    </submittedName>
</protein>
<proteinExistence type="inferred from homology"/>
<dbReference type="Pfam" id="PF14226">
    <property type="entry name" value="DIOX_N"/>
    <property type="match status" value="1"/>
</dbReference>
<dbReference type="InterPro" id="IPR027443">
    <property type="entry name" value="IPNS-like_sf"/>
</dbReference>
<evidence type="ECO:0000313" key="4">
    <source>
        <dbReference type="Proteomes" id="UP000095038"/>
    </source>
</evidence>
<evidence type="ECO:0000256" key="1">
    <source>
        <dbReference type="RuleBase" id="RU003682"/>
    </source>
</evidence>
<accession>A0A1D2VDL3</accession>
<dbReference type="Pfam" id="PF03171">
    <property type="entry name" value="2OG-FeII_Oxy"/>
    <property type="match status" value="1"/>
</dbReference>
<dbReference type="GO" id="GO:0044283">
    <property type="term" value="P:small molecule biosynthetic process"/>
    <property type="evidence" value="ECO:0007669"/>
    <property type="project" value="UniProtKB-ARBA"/>
</dbReference>
<dbReference type="InterPro" id="IPR026992">
    <property type="entry name" value="DIOX_N"/>
</dbReference>
<keyword evidence="1" id="KW-0479">Metal-binding</keyword>
<reference evidence="4" key="1">
    <citation type="submission" date="2016-05" db="EMBL/GenBank/DDBJ databases">
        <title>Comparative genomics of biotechnologically important yeasts.</title>
        <authorList>
            <consortium name="DOE Joint Genome Institute"/>
            <person name="Riley R."/>
            <person name="Haridas S."/>
            <person name="Wolfe K.H."/>
            <person name="Lopes M.R."/>
            <person name="Hittinger C.T."/>
            <person name="Goker M."/>
            <person name="Salamov A."/>
            <person name="Wisecaver J."/>
            <person name="Long T.M."/>
            <person name="Aerts A.L."/>
            <person name="Barry K."/>
            <person name="Choi C."/>
            <person name="Clum A."/>
            <person name="Coughlan A.Y."/>
            <person name="Deshpande S."/>
            <person name="Douglass A.P."/>
            <person name="Hanson S.J."/>
            <person name="Klenk H.-P."/>
            <person name="Labutti K."/>
            <person name="Lapidus A."/>
            <person name="Lindquist E."/>
            <person name="Lipzen A."/>
            <person name="Meier-Kolthoff J.P."/>
            <person name="Ohm R.A."/>
            <person name="Otillar R.P."/>
            <person name="Pangilinan J."/>
            <person name="Peng Y."/>
            <person name="Rokas A."/>
            <person name="Rosa C.A."/>
            <person name="Scheuner C."/>
            <person name="Sibirny A.A."/>
            <person name="Slot J.C."/>
            <person name="Stielow J.B."/>
            <person name="Sun H."/>
            <person name="Kurtzman C.P."/>
            <person name="Blackwell M."/>
            <person name="Grigoriev I.V."/>
            <person name="Jeffries T.W."/>
        </authorList>
    </citation>
    <scope>NUCLEOTIDE SEQUENCE [LARGE SCALE GENOMIC DNA]</scope>
    <source>
        <strain evidence="4">DSM 1968</strain>
    </source>
</reference>
<dbReference type="RefSeq" id="XP_020046032.1">
    <property type="nucleotide sequence ID" value="XM_020195101.1"/>
</dbReference>
<dbReference type="SUPFAM" id="SSF51197">
    <property type="entry name" value="Clavaminate synthase-like"/>
    <property type="match status" value="1"/>
</dbReference>
<gene>
    <name evidence="3" type="ORF">ASCRUDRAFT_92352</name>
</gene>
<dbReference type="GO" id="GO:0046872">
    <property type="term" value="F:metal ion binding"/>
    <property type="evidence" value="ECO:0007669"/>
    <property type="project" value="UniProtKB-KW"/>
</dbReference>
<dbReference type="InParanoid" id="A0A1D2VDL3"/>
<dbReference type="OrthoDB" id="288590at2759"/>
<keyword evidence="1" id="KW-0560">Oxidoreductase</keyword>